<dbReference type="EMBL" id="AP019308">
    <property type="protein sequence ID" value="BBH22027.1"/>
    <property type="molecule type" value="Genomic_DNA"/>
</dbReference>
<dbReference type="PROSITE" id="PS01124">
    <property type="entry name" value="HTH_ARAC_FAMILY_2"/>
    <property type="match status" value="1"/>
</dbReference>
<organism evidence="4 5">
    <name type="scientific">Paenibacillus baekrokdamisoli</name>
    <dbReference type="NCBI Taxonomy" id="1712516"/>
    <lineage>
        <taxon>Bacteria</taxon>
        <taxon>Bacillati</taxon>
        <taxon>Bacillota</taxon>
        <taxon>Bacilli</taxon>
        <taxon>Bacillales</taxon>
        <taxon>Paenibacillaceae</taxon>
        <taxon>Paenibacillus</taxon>
    </lineage>
</organism>
<evidence type="ECO:0000313" key="5">
    <source>
        <dbReference type="Proteomes" id="UP000275368"/>
    </source>
</evidence>
<evidence type="ECO:0000313" key="4">
    <source>
        <dbReference type="EMBL" id="BBH22027.1"/>
    </source>
</evidence>
<dbReference type="InterPro" id="IPR018060">
    <property type="entry name" value="HTH_AraC"/>
</dbReference>
<dbReference type="Proteomes" id="UP000275368">
    <property type="component" value="Chromosome"/>
</dbReference>
<evidence type="ECO:0000256" key="3">
    <source>
        <dbReference type="ARBA" id="ARBA00023163"/>
    </source>
</evidence>
<dbReference type="PANTHER" id="PTHR43280">
    <property type="entry name" value="ARAC-FAMILY TRANSCRIPTIONAL REGULATOR"/>
    <property type="match status" value="1"/>
</dbReference>
<dbReference type="Pfam" id="PF12833">
    <property type="entry name" value="HTH_18"/>
    <property type="match status" value="1"/>
</dbReference>
<proteinExistence type="predicted"/>
<keyword evidence="1" id="KW-0805">Transcription regulation</keyword>
<dbReference type="Gene3D" id="1.10.10.60">
    <property type="entry name" value="Homeodomain-like"/>
    <property type="match status" value="2"/>
</dbReference>
<accession>A0A3G9IT32</accession>
<protein>
    <submittedName>
        <fullName evidence="4">Uncharacterized protein</fullName>
    </submittedName>
</protein>
<dbReference type="KEGG" id="pbk:Back11_33720"/>
<sequence>MSKWRGLSYKLAPVEQEIDNVVHEQPNSKNNWIEEMEQYLQLNFTKNLTLHSLSDHFHLSALYLSREYTRKKKISPLNYQMQLRIEESKRLIKNNPRLLFKHIAVLVGFNDPYYFSKLFKQWTGLTLTEYKNKIDLEM</sequence>
<name>A0A3G9IT32_9BACL</name>
<dbReference type="SMART" id="SM00342">
    <property type="entry name" value="HTH_ARAC"/>
    <property type="match status" value="1"/>
</dbReference>
<dbReference type="RefSeq" id="WP_164522821.1">
    <property type="nucleotide sequence ID" value="NZ_AP019308.1"/>
</dbReference>
<keyword evidence="5" id="KW-1185">Reference proteome</keyword>
<dbReference type="GO" id="GO:0003700">
    <property type="term" value="F:DNA-binding transcription factor activity"/>
    <property type="evidence" value="ECO:0007669"/>
    <property type="project" value="InterPro"/>
</dbReference>
<reference evidence="4 5" key="1">
    <citation type="submission" date="2018-11" db="EMBL/GenBank/DDBJ databases">
        <title>Complete genome sequence of Paenibacillus baekrokdamisoli strain KCTC 33723.</title>
        <authorList>
            <person name="Kang S.W."/>
            <person name="Lee K.C."/>
            <person name="Kim K.K."/>
            <person name="Kim J.S."/>
            <person name="Kim D.S."/>
            <person name="Ko S.H."/>
            <person name="Yang S.H."/>
            <person name="Lee J.S."/>
        </authorList>
    </citation>
    <scope>NUCLEOTIDE SEQUENCE [LARGE SCALE GENOMIC DNA]</scope>
    <source>
        <strain evidence="4 5">KCTC 33723</strain>
    </source>
</reference>
<dbReference type="SUPFAM" id="SSF46689">
    <property type="entry name" value="Homeodomain-like"/>
    <property type="match status" value="1"/>
</dbReference>
<keyword evidence="2" id="KW-0238">DNA-binding</keyword>
<keyword evidence="3" id="KW-0804">Transcription</keyword>
<dbReference type="InterPro" id="IPR009057">
    <property type="entry name" value="Homeodomain-like_sf"/>
</dbReference>
<evidence type="ECO:0000256" key="1">
    <source>
        <dbReference type="ARBA" id="ARBA00023015"/>
    </source>
</evidence>
<dbReference type="PANTHER" id="PTHR43280:SF28">
    <property type="entry name" value="HTH-TYPE TRANSCRIPTIONAL ACTIVATOR RHAS"/>
    <property type="match status" value="1"/>
</dbReference>
<evidence type="ECO:0000256" key="2">
    <source>
        <dbReference type="ARBA" id="ARBA00023125"/>
    </source>
</evidence>
<dbReference type="GO" id="GO:0043565">
    <property type="term" value="F:sequence-specific DNA binding"/>
    <property type="evidence" value="ECO:0007669"/>
    <property type="project" value="InterPro"/>
</dbReference>
<gene>
    <name evidence="4" type="ORF">Back11_33720</name>
</gene>
<dbReference type="AlphaFoldDB" id="A0A3G9IT32"/>